<dbReference type="AlphaFoldDB" id="A0A8J3SRP1"/>
<comment type="caution">
    <text evidence="1">The sequence shown here is derived from an EMBL/GenBank/DDBJ whole genome shotgun (WGS) entry which is preliminary data.</text>
</comment>
<reference evidence="1 2" key="1">
    <citation type="submission" date="2021-01" db="EMBL/GenBank/DDBJ databases">
        <title>Whole genome shotgun sequence of Planobispora siamensis NBRC 107568.</title>
        <authorList>
            <person name="Komaki H."/>
            <person name="Tamura T."/>
        </authorList>
    </citation>
    <scope>NUCLEOTIDE SEQUENCE [LARGE SCALE GENOMIC DNA]</scope>
    <source>
        <strain evidence="1 2">NBRC 107568</strain>
    </source>
</reference>
<organism evidence="1 2">
    <name type="scientific">Planobispora siamensis</name>
    <dbReference type="NCBI Taxonomy" id="936338"/>
    <lineage>
        <taxon>Bacteria</taxon>
        <taxon>Bacillati</taxon>
        <taxon>Actinomycetota</taxon>
        <taxon>Actinomycetes</taxon>
        <taxon>Streptosporangiales</taxon>
        <taxon>Streptosporangiaceae</taxon>
        <taxon>Planobispora</taxon>
    </lineage>
</organism>
<proteinExistence type="predicted"/>
<dbReference type="Proteomes" id="UP000619788">
    <property type="component" value="Unassembled WGS sequence"/>
</dbReference>
<name>A0A8J3SRP1_9ACTN</name>
<keyword evidence="2" id="KW-1185">Reference proteome</keyword>
<evidence type="ECO:0000313" key="1">
    <source>
        <dbReference type="EMBL" id="GIH97626.1"/>
    </source>
</evidence>
<evidence type="ECO:0000313" key="2">
    <source>
        <dbReference type="Proteomes" id="UP000619788"/>
    </source>
</evidence>
<accession>A0A8J3SRP1</accession>
<gene>
    <name evidence="1" type="ORF">Psi01_82560</name>
</gene>
<dbReference type="EMBL" id="BOOJ01000091">
    <property type="protein sequence ID" value="GIH97626.1"/>
    <property type="molecule type" value="Genomic_DNA"/>
</dbReference>
<protein>
    <submittedName>
        <fullName evidence="1">Uncharacterized protein</fullName>
    </submittedName>
</protein>
<sequence length="44" mass="5144">MCLMDTDDHQVRLVGEAYDDYGYLVVDNYPNRIKVSVTEIFDDD</sequence>